<accession>A0A1H8L6L4</accession>
<dbReference type="Proteomes" id="UP000183063">
    <property type="component" value="Unassembled WGS sequence"/>
</dbReference>
<proteinExistence type="predicted"/>
<dbReference type="PROSITE" id="PS00018">
    <property type="entry name" value="EF_HAND_1"/>
    <property type="match status" value="1"/>
</dbReference>
<gene>
    <name evidence="1" type="ORF">RTCCBAU85039_2775</name>
    <name evidence="2" type="ORF">SAMN05216228_1010134</name>
</gene>
<dbReference type="Gene3D" id="1.10.238.10">
    <property type="entry name" value="EF-hand"/>
    <property type="match status" value="1"/>
</dbReference>
<evidence type="ECO:0000313" key="2">
    <source>
        <dbReference type="EMBL" id="SEO00735.1"/>
    </source>
</evidence>
<keyword evidence="4" id="KW-1185">Reference proteome</keyword>
<dbReference type="EMBL" id="FNXB01000012">
    <property type="protein sequence ID" value="SEH86665.1"/>
    <property type="molecule type" value="Genomic_DNA"/>
</dbReference>
<sequence length="144" mass="15941">MKVGSDNSIYSLFVPRARKGSSVADEKVGTAFSAPPKAPPLRTDAQLIDDFYARLTKQQVEWADTDKDGKVTKSEYMDGQSRLAQLDGRPFDSVTSEGHWAKLDATGKGWLNKDELREGLERMLPVGVGHLDAGYAERLRTRQA</sequence>
<dbReference type="Proteomes" id="UP000198939">
    <property type="component" value="Unassembled WGS sequence"/>
</dbReference>
<reference evidence="2 4" key="3">
    <citation type="submission" date="2016-10" db="EMBL/GenBank/DDBJ databases">
        <authorList>
            <person name="Varghese N."/>
            <person name="Submissions S."/>
        </authorList>
    </citation>
    <scope>NUCLEOTIDE SEQUENCE [LARGE SCALE GENOMIC DNA]</scope>
    <source>
        <strain evidence="2 4">CGMCC 1.7071</strain>
    </source>
</reference>
<evidence type="ECO:0008006" key="5">
    <source>
        <dbReference type="Google" id="ProtNLM"/>
    </source>
</evidence>
<dbReference type="AlphaFoldDB" id="A0A1H8L6L4"/>
<dbReference type="InterPro" id="IPR018247">
    <property type="entry name" value="EF_Hand_1_Ca_BS"/>
</dbReference>
<dbReference type="SUPFAM" id="SSF47473">
    <property type="entry name" value="EF-hand"/>
    <property type="match status" value="1"/>
</dbReference>
<protein>
    <recommendedName>
        <fullName evidence="5">EF hand</fullName>
    </recommendedName>
</protein>
<evidence type="ECO:0000313" key="4">
    <source>
        <dbReference type="Proteomes" id="UP000198939"/>
    </source>
</evidence>
<evidence type="ECO:0000313" key="3">
    <source>
        <dbReference type="Proteomes" id="UP000183063"/>
    </source>
</evidence>
<dbReference type="EMBL" id="FOCV01000010">
    <property type="protein sequence ID" value="SEO00735.1"/>
    <property type="molecule type" value="Genomic_DNA"/>
</dbReference>
<name>A0A1H8L6L4_9HYPH</name>
<dbReference type="InterPro" id="IPR011992">
    <property type="entry name" value="EF-hand-dom_pair"/>
</dbReference>
<reference evidence="3" key="1">
    <citation type="submission" date="2016-10" db="EMBL/GenBank/DDBJ databases">
        <authorList>
            <person name="Wibberg D."/>
        </authorList>
    </citation>
    <scope>NUCLEOTIDE SEQUENCE [LARGE SCALE GENOMIC DNA]</scope>
</reference>
<organism evidence="1 3">
    <name type="scientific">Rhizobium tibeticum</name>
    <dbReference type="NCBI Taxonomy" id="501024"/>
    <lineage>
        <taxon>Bacteria</taxon>
        <taxon>Pseudomonadati</taxon>
        <taxon>Pseudomonadota</taxon>
        <taxon>Alphaproteobacteria</taxon>
        <taxon>Hyphomicrobiales</taxon>
        <taxon>Rhizobiaceae</taxon>
        <taxon>Rhizobium/Agrobacterium group</taxon>
        <taxon>Rhizobium</taxon>
    </lineage>
</organism>
<dbReference type="RefSeq" id="WP_072375918.1">
    <property type="nucleotide sequence ID" value="NZ_FNXB01000012.1"/>
</dbReference>
<evidence type="ECO:0000313" key="1">
    <source>
        <dbReference type="EMBL" id="SEH86665.1"/>
    </source>
</evidence>
<reference evidence="1" key="2">
    <citation type="submission" date="2016-10" db="EMBL/GenBank/DDBJ databases">
        <authorList>
            <person name="de Groot N.N."/>
        </authorList>
    </citation>
    <scope>NUCLEOTIDE SEQUENCE [LARGE SCALE GENOMIC DNA]</scope>
    <source>
        <strain evidence="1">CCBAU85039</strain>
    </source>
</reference>